<protein>
    <submittedName>
        <fullName evidence="2">Phosphatase</fullName>
    </submittedName>
</protein>
<dbReference type="InterPro" id="IPR036691">
    <property type="entry name" value="Endo/exonu/phosph_ase_sf"/>
</dbReference>
<dbReference type="GO" id="GO:0003824">
    <property type="term" value="F:catalytic activity"/>
    <property type="evidence" value="ECO:0007669"/>
    <property type="project" value="InterPro"/>
</dbReference>
<name>R4U7E4_9ACTN</name>
<dbReference type="AlphaFoldDB" id="R4U7E4"/>
<reference evidence="2" key="1">
    <citation type="journal article" date="2013" name="Biosci. Biotechnol. Biochem.">
        <title>Versatility of Enzymes Catalyzing Late Steps in Polyene 67-121C Biosynthesis.</title>
        <authorList>
            <person name="Stephens N."/>
            <person name="Rawlings B."/>
            <person name="Caffrey P."/>
        </authorList>
    </citation>
    <scope>NUCLEOTIDE SEQUENCE</scope>
    <source>
        <strain evidence="2">DSM 43900</strain>
    </source>
</reference>
<evidence type="ECO:0000259" key="1">
    <source>
        <dbReference type="Pfam" id="PF03372"/>
    </source>
</evidence>
<dbReference type="Pfam" id="PF03372">
    <property type="entry name" value="Exo_endo_phos"/>
    <property type="match status" value="1"/>
</dbReference>
<organism evidence="2">
    <name type="scientific">Couchioplanes caeruleus</name>
    <dbReference type="NCBI Taxonomy" id="56438"/>
    <lineage>
        <taxon>Bacteria</taxon>
        <taxon>Bacillati</taxon>
        <taxon>Actinomycetota</taxon>
        <taxon>Actinomycetes</taxon>
        <taxon>Micromonosporales</taxon>
        <taxon>Micromonosporaceae</taxon>
        <taxon>Couchioplanes</taxon>
    </lineage>
</organism>
<dbReference type="EMBL" id="KC292379">
    <property type="protein sequence ID" value="AGM21644.1"/>
    <property type="molecule type" value="Genomic_DNA"/>
</dbReference>
<feature type="domain" description="Endonuclease/exonuclease/phosphatase" evidence="1">
    <location>
        <begin position="24"/>
        <end position="239"/>
    </location>
</feature>
<proteinExistence type="predicted"/>
<dbReference type="SUPFAM" id="SSF56219">
    <property type="entry name" value="DNase I-like"/>
    <property type="match status" value="1"/>
</dbReference>
<evidence type="ECO:0000313" key="2">
    <source>
        <dbReference type="EMBL" id="AGM21644.1"/>
    </source>
</evidence>
<accession>R4U7E4</accession>
<dbReference type="InterPro" id="IPR005135">
    <property type="entry name" value="Endo/exonuclease/phosphatase"/>
</dbReference>
<sequence length="253" mass="26779">MTPPCSLDDHRPMRKAAMTLTLASVNLHCGLDRNGRPFPVKQAIAALDADVVLVQENWRVEGSTSLAAAAAADCGYGSVTELDLISGVPLARLDIVDGEVPEETGSFGLAVLSRVPWESVWPLALGAARGDVVGIRSAQVVTFAGLRAVNVHLTHRVLHGPAQLRRLVAGLRGHGIPTLIAGDLNMCRPTVRVAHPYRPAVRGRTWPAHRPMAQLDHVLLGPGLTATHARVGPPVGSDHLPVQLTVAASEGDR</sequence>
<dbReference type="Gene3D" id="3.60.10.10">
    <property type="entry name" value="Endonuclease/exonuclease/phosphatase"/>
    <property type="match status" value="1"/>
</dbReference>